<evidence type="ECO:0000313" key="3">
    <source>
        <dbReference type="EMBL" id="NYZ21971.1"/>
    </source>
</evidence>
<dbReference type="Gene3D" id="2.130.10.130">
    <property type="entry name" value="Integrin alpha, N-terminal"/>
    <property type="match status" value="1"/>
</dbReference>
<evidence type="ECO:0000256" key="1">
    <source>
        <dbReference type="ARBA" id="ARBA00022729"/>
    </source>
</evidence>
<dbReference type="InterPro" id="IPR011519">
    <property type="entry name" value="UnbV_ASPIC"/>
</dbReference>
<evidence type="ECO:0000259" key="2">
    <source>
        <dbReference type="Pfam" id="PF07593"/>
    </source>
</evidence>
<gene>
    <name evidence="3" type="ORF">HND93_19830</name>
</gene>
<name>A0ABX2TC98_9PROT</name>
<keyword evidence="4" id="KW-1185">Reference proteome</keyword>
<dbReference type="InterPro" id="IPR013517">
    <property type="entry name" value="FG-GAP"/>
</dbReference>
<feature type="domain" description="ASPIC/UnbV" evidence="2">
    <location>
        <begin position="381"/>
        <end position="448"/>
    </location>
</feature>
<keyword evidence="1" id="KW-0732">Signal</keyword>
<organism evidence="3 4">
    <name type="scientific">Azospirillum oleiclasticum</name>
    <dbReference type="NCBI Taxonomy" id="2735135"/>
    <lineage>
        <taxon>Bacteria</taxon>
        <taxon>Pseudomonadati</taxon>
        <taxon>Pseudomonadota</taxon>
        <taxon>Alphaproteobacteria</taxon>
        <taxon>Rhodospirillales</taxon>
        <taxon>Azospirillaceae</taxon>
        <taxon>Azospirillum</taxon>
    </lineage>
</organism>
<dbReference type="Proteomes" id="UP000584642">
    <property type="component" value="Unassembled WGS sequence"/>
</dbReference>
<proteinExistence type="predicted"/>
<accession>A0ABX2TC98</accession>
<dbReference type="InterPro" id="IPR028994">
    <property type="entry name" value="Integrin_alpha_N"/>
</dbReference>
<evidence type="ECO:0000313" key="4">
    <source>
        <dbReference type="Proteomes" id="UP000584642"/>
    </source>
</evidence>
<dbReference type="InterPro" id="IPR027039">
    <property type="entry name" value="Crtac1"/>
</dbReference>
<comment type="caution">
    <text evidence="3">The sequence shown here is derived from an EMBL/GenBank/DDBJ whole genome shotgun (WGS) entry which is preliminary data.</text>
</comment>
<protein>
    <submittedName>
        <fullName evidence="3">CRTAC1 family protein</fullName>
    </submittedName>
</protein>
<sequence length="454" mass="48508">MFLDSQDRIADNRPRTSNGIAVTDVDGDGVAEVVVTGFAEPNLVLKWDGERLVDTADAVLADPAGCALGVAAADVDGDGREEIYILNSERASGPKDAGDRLFAGFGDRWLDLLAQAENAAVANASAGRSVAVIDRLGTGRYGIVVASDGAPFRLYELSRRGRVSDVAEEAGIDSYAAGRGLVCLPLLSDRMDIFACNEAGPNFLFRNLGDGTFEEIAEERGVTDSRQSGRGVVALDADGDGQFDLLVANWEGSQRLFLHRTGAFADAANAELSMPVRVGTVIAADFDNDGYEELFFNIQGDRNRLFAWRHEEWQEIDPGDAALPKGFGTGAAVADLDGDGRLELIVGHGGPHPQPLALFRPVPNGNQWLRVQPLTAHAAPARGAIVTCTAGRRRQMRAVCAGSGYLCQMEPVAHFGLGDLRQVEQVEVRWPDGAVAVIEQPPIGRLLTVQHPPE</sequence>
<reference evidence="3 4" key="1">
    <citation type="submission" date="2020-05" db="EMBL/GenBank/DDBJ databases">
        <title>Azospirillum oleiclasticum sp. nov, a nitrogen-fixing and heavy crude oil-emulsifying bacterium isolated from the crude oil of Yumen Oilfield.</title>
        <authorList>
            <person name="Wu D."/>
            <person name="Cai M."/>
            <person name="Zhang X."/>
        </authorList>
    </citation>
    <scope>NUCLEOTIDE SEQUENCE [LARGE SCALE GENOMIC DNA]</scope>
    <source>
        <strain evidence="3 4">ROY-1-1-2</strain>
    </source>
</reference>
<dbReference type="PANTHER" id="PTHR16026">
    <property type="entry name" value="CARTILAGE ACIDIC PROTEIN 1"/>
    <property type="match status" value="1"/>
</dbReference>
<dbReference type="PANTHER" id="PTHR16026:SF0">
    <property type="entry name" value="CARTILAGE ACIDIC PROTEIN 1"/>
    <property type="match status" value="1"/>
</dbReference>
<dbReference type="EMBL" id="JABFDB010000014">
    <property type="protein sequence ID" value="NYZ21971.1"/>
    <property type="molecule type" value="Genomic_DNA"/>
</dbReference>
<dbReference type="Pfam" id="PF07593">
    <property type="entry name" value="UnbV_ASPIC"/>
    <property type="match status" value="1"/>
</dbReference>
<dbReference type="Pfam" id="PF13517">
    <property type="entry name" value="FG-GAP_3"/>
    <property type="match status" value="2"/>
</dbReference>
<dbReference type="SUPFAM" id="SSF69318">
    <property type="entry name" value="Integrin alpha N-terminal domain"/>
    <property type="match status" value="1"/>
</dbReference>
<dbReference type="RefSeq" id="WP_180283742.1">
    <property type="nucleotide sequence ID" value="NZ_JABFDB010000014.1"/>
</dbReference>